<name>A0A0X3VBC5_9ACTN</name>
<evidence type="ECO:0000259" key="1">
    <source>
        <dbReference type="Pfam" id="PF18476"/>
    </source>
</evidence>
<reference evidence="2 3" key="1">
    <citation type="submission" date="2015-10" db="EMBL/GenBank/DDBJ databases">
        <authorList>
            <person name="Gilbert D.G."/>
        </authorList>
    </citation>
    <scope>NUCLEOTIDE SEQUENCE [LARGE SCALE GENOMIC DNA]</scope>
    <source>
        <strain evidence="2 3">NRRL B-16712</strain>
    </source>
</reference>
<evidence type="ECO:0000313" key="2">
    <source>
        <dbReference type="EMBL" id="KUL41998.1"/>
    </source>
</evidence>
<dbReference type="Pfam" id="PF18476">
    <property type="entry name" value="PIN_8"/>
    <property type="match status" value="1"/>
</dbReference>
<accession>A0A0X3VBC5</accession>
<dbReference type="Proteomes" id="UP000053244">
    <property type="component" value="Unassembled WGS sequence"/>
</dbReference>
<proteinExistence type="predicted"/>
<keyword evidence="3" id="KW-1185">Reference proteome</keyword>
<evidence type="ECO:0000313" key="3">
    <source>
        <dbReference type="Proteomes" id="UP000053244"/>
    </source>
</evidence>
<organism evidence="2 3">
    <name type="scientific">Actinoplanes awajinensis subsp. mycoplanecinus</name>
    <dbReference type="NCBI Taxonomy" id="135947"/>
    <lineage>
        <taxon>Bacteria</taxon>
        <taxon>Bacillati</taxon>
        <taxon>Actinomycetota</taxon>
        <taxon>Actinomycetes</taxon>
        <taxon>Micromonosporales</taxon>
        <taxon>Micromonosporaceae</taxon>
        <taxon>Actinoplanes</taxon>
    </lineage>
</organism>
<dbReference type="InterPro" id="IPR041578">
    <property type="entry name" value="PIN_8"/>
</dbReference>
<dbReference type="EMBL" id="LLZH01000007">
    <property type="protein sequence ID" value="KUL41998.1"/>
    <property type="molecule type" value="Genomic_DNA"/>
</dbReference>
<dbReference type="AlphaFoldDB" id="A0A0X3VBC5"/>
<feature type="domain" description="PIN like" evidence="1">
    <location>
        <begin position="31"/>
        <end position="258"/>
    </location>
</feature>
<protein>
    <recommendedName>
        <fullName evidence="1">PIN like domain-containing protein</fullName>
    </recommendedName>
</protein>
<comment type="caution">
    <text evidence="2">The sequence shown here is derived from an EMBL/GenBank/DDBJ whole genome shotgun (WGS) entry which is preliminary data.</text>
</comment>
<gene>
    <name evidence="2" type="ORF">ADL15_02680</name>
</gene>
<sequence>MEVRVPGLFDGFEGYYLPSGDDIDRALATAVVALDANVMLSLYRYNAQTVTDVLSVLEALGDRLVVPHQSLVEFHRNRLSVISNPGAALKELRDALEKSRSNADGALGRWAQQVAMDEPLLVRLRGDLKEALDSIETRAIQVVPDRISPDTPSDEDSVLTRLGTVLEGKVLPKPDESDWSAMVDEGKRRVSAKQPPGYLDAEKADLQAEGAAGDYIVYWQAVLHAADLGKDLLIVTNDQKEDWWWRKGSSFLGPRLEMVEEFRKQSEGRRLYLLRAPDLLKRSKKALSVLVSPDSAQDAERVAFKGENLWSSDGVTELLSRLRHEGLPQAAVVEEAAWLGGIIDRAAVYEICGYDSSRMLRGFTRPTSRITLELQDEGSVPAGVKPILEALYPDDVRTSGFRIPDEVVDILQDEQDLQPLIRYLESRNEPVIQLVFSEIETILGAELRPVARRSNGYWQSRTNAMGRALTGCGYQTRGVNVAEETLNLTRL</sequence>